<evidence type="ECO:0000256" key="6">
    <source>
        <dbReference type="SAM" id="Phobius"/>
    </source>
</evidence>
<proteinExistence type="predicted"/>
<feature type="transmembrane region" description="Helical" evidence="6">
    <location>
        <begin position="146"/>
        <end position="175"/>
    </location>
</feature>
<dbReference type="EMBL" id="BMKS01000001">
    <property type="protein sequence ID" value="GGG19518.1"/>
    <property type="molecule type" value="Genomic_DNA"/>
</dbReference>
<accession>A0A8J3EB48</accession>
<keyword evidence="3 6" id="KW-0812">Transmembrane</keyword>
<keyword evidence="4 6" id="KW-1133">Transmembrane helix</keyword>
<comment type="caution">
    <text evidence="7">The sequence shown here is derived from an EMBL/GenBank/DDBJ whole genome shotgun (WGS) entry which is preliminary data.</text>
</comment>
<keyword evidence="8" id="KW-1185">Reference proteome</keyword>
<evidence type="ECO:0000256" key="4">
    <source>
        <dbReference type="ARBA" id="ARBA00022989"/>
    </source>
</evidence>
<feature type="transmembrane region" description="Helical" evidence="6">
    <location>
        <begin position="107"/>
        <end position="126"/>
    </location>
</feature>
<dbReference type="GO" id="GO:0005886">
    <property type="term" value="C:plasma membrane"/>
    <property type="evidence" value="ECO:0007669"/>
    <property type="project" value="UniProtKB-SubCell"/>
</dbReference>
<evidence type="ECO:0000256" key="2">
    <source>
        <dbReference type="ARBA" id="ARBA00022475"/>
    </source>
</evidence>
<protein>
    <submittedName>
        <fullName evidence="7">Branched-chain amino acid ABC transporter permease</fullName>
    </submittedName>
</protein>
<evidence type="ECO:0000256" key="3">
    <source>
        <dbReference type="ARBA" id="ARBA00022692"/>
    </source>
</evidence>
<organism evidence="7 8">
    <name type="scientific">Caldovatus sediminis</name>
    <dbReference type="NCBI Taxonomy" id="2041189"/>
    <lineage>
        <taxon>Bacteria</taxon>
        <taxon>Pseudomonadati</taxon>
        <taxon>Pseudomonadota</taxon>
        <taxon>Alphaproteobacteria</taxon>
        <taxon>Acetobacterales</taxon>
        <taxon>Roseomonadaceae</taxon>
        <taxon>Caldovatus</taxon>
    </lineage>
</organism>
<comment type="subcellular location">
    <subcellularLocation>
        <location evidence="1">Cell membrane</location>
        <topology evidence="1">Multi-pass membrane protein</topology>
    </subcellularLocation>
</comment>
<feature type="transmembrane region" description="Helical" evidence="6">
    <location>
        <begin position="82"/>
        <end position="100"/>
    </location>
</feature>
<evidence type="ECO:0000313" key="7">
    <source>
        <dbReference type="EMBL" id="GGG19518.1"/>
    </source>
</evidence>
<dbReference type="InterPro" id="IPR001851">
    <property type="entry name" value="ABC_transp_permease"/>
</dbReference>
<dbReference type="Proteomes" id="UP000597507">
    <property type="component" value="Unassembled WGS sequence"/>
</dbReference>
<reference evidence="7 8" key="1">
    <citation type="journal article" date="2014" name="Int. J. Syst. Evol. Microbiol.">
        <title>Complete genome sequence of Corynebacterium casei LMG S-19264T (=DSM 44701T), isolated from a smear-ripened cheese.</title>
        <authorList>
            <consortium name="US DOE Joint Genome Institute (JGI-PGF)"/>
            <person name="Walter F."/>
            <person name="Albersmeier A."/>
            <person name="Kalinowski J."/>
            <person name="Ruckert C."/>
        </authorList>
    </citation>
    <scope>NUCLEOTIDE SEQUENCE [LARGE SCALE GENOMIC DNA]</scope>
    <source>
        <strain evidence="7 8">CGMCC 1.16330</strain>
    </source>
</reference>
<feature type="transmembrane region" description="Helical" evidence="6">
    <location>
        <begin position="207"/>
        <end position="229"/>
    </location>
</feature>
<dbReference type="RefSeq" id="WP_188898018.1">
    <property type="nucleotide sequence ID" value="NZ_BMKS01000001.1"/>
</dbReference>
<keyword evidence="5 6" id="KW-0472">Membrane</keyword>
<dbReference type="Pfam" id="PF02653">
    <property type="entry name" value="BPD_transp_2"/>
    <property type="match status" value="1"/>
</dbReference>
<evidence type="ECO:0000256" key="5">
    <source>
        <dbReference type="ARBA" id="ARBA00023136"/>
    </source>
</evidence>
<feature type="transmembrane region" description="Helical" evidence="6">
    <location>
        <begin position="33"/>
        <end position="52"/>
    </location>
</feature>
<feature type="transmembrane region" description="Helical" evidence="6">
    <location>
        <begin position="280"/>
        <end position="301"/>
    </location>
</feature>
<evidence type="ECO:0000256" key="1">
    <source>
        <dbReference type="ARBA" id="ARBA00004651"/>
    </source>
</evidence>
<dbReference type="CDD" id="cd06581">
    <property type="entry name" value="TM_PBP1_LivM_like"/>
    <property type="match status" value="1"/>
</dbReference>
<dbReference type="GO" id="GO:0015658">
    <property type="term" value="F:branched-chain amino acid transmembrane transporter activity"/>
    <property type="evidence" value="ECO:0007669"/>
    <property type="project" value="InterPro"/>
</dbReference>
<evidence type="ECO:0000313" key="8">
    <source>
        <dbReference type="Proteomes" id="UP000597507"/>
    </source>
</evidence>
<sequence>MTVRPLWVGLAAALALAVLPLVANPYLLFVGNQLSIFVILAVGLNLLVGYCGQLAFAHAALFGIGAYGTALLKVHLGVPFAVSLPCGALLATAVGLAISLPALRLSGLYLSLATLAFAQFTLWVFLHWEPVTFGAGGFRVPAPSWPIPGVTAGIGTFYLALALAVLLTLAAASLVRSRLGRAMIAVRDGEVAAQALGVDLLRTKAMAFGLSAFYAGVAGGLQALMLGYVAPESFDLFHMALMKAMIVVGGLGSIAGSVVGAGAVLFLLEGLRAFKGAQEIAFGALLMGAVILAPRGLAGLLDRLPGWQERYLRAAPAERAPAAAVPREAPP</sequence>
<keyword evidence="2" id="KW-1003">Cell membrane</keyword>
<name>A0A8J3EB48_9PROT</name>
<dbReference type="PANTHER" id="PTHR30482">
    <property type="entry name" value="HIGH-AFFINITY BRANCHED-CHAIN AMINO ACID TRANSPORT SYSTEM PERMEASE"/>
    <property type="match status" value="1"/>
</dbReference>
<dbReference type="AlphaFoldDB" id="A0A8J3EB48"/>
<feature type="transmembrane region" description="Helical" evidence="6">
    <location>
        <begin position="241"/>
        <end position="268"/>
    </location>
</feature>
<dbReference type="InterPro" id="IPR043428">
    <property type="entry name" value="LivM-like"/>
</dbReference>
<dbReference type="PANTHER" id="PTHR30482:SF10">
    <property type="entry name" value="HIGH-AFFINITY BRANCHED-CHAIN AMINO ACID TRANSPORT PROTEIN BRAE"/>
    <property type="match status" value="1"/>
</dbReference>
<gene>
    <name evidence="7" type="primary">livM</name>
    <name evidence="7" type="ORF">GCM10010964_04700</name>
</gene>